<accession>A0ACB9QPA0</accession>
<reference evidence="2" key="1">
    <citation type="journal article" date="2023" name="Front. Plant Sci.">
        <title>Chromosomal-level genome assembly of Melastoma candidum provides insights into trichome evolution.</title>
        <authorList>
            <person name="Zhong Y."/>
            <person name="Wu W."/>
            <person name="Sun C."/>
            <person name="Zou P."/>
            <person name="Liu Y."/>
            <person name="Dai S."/>
            <person name="Zhou R."/>
        </authorList>
    </citation>
    <scope>NUCLEOTIDE SEQUENCE [LARGE SCALE GENOMIC DNA]</scope>
</reference>
<sequence>MIKRTVSRNQRSKSAKLKHVLQILLLLCICFWLLYQIKRSHDRKRDMLENDSKGLVKGNDDGGGLNLGRKDLRAKHREEEDEEEGKDEDEGSQGERDDVQVDEDEIRREIERNEERERRESQKDDRDEEAVDNHEEEDDGEEDEEDSNKMEEVEDEKQGDNDDVSEAREEGAEVESIDHEEDILDEGKGGREESALDGGEEDIVEGREEKVVEDDRSEDKDQDEVGENSHEAREVHYRADDASSAVAHNAEAGNGDADIGSNILGTESNSTMSNPHSLILEATPGNQTEGKSNISEVVDNQASNVTASGGTELAGLVSNVSDSLTSLPQAGNLTAPDSGNAEVSLEQAIVVKLSNASADEKTANVSAMIKSSNQTDTTPSTFNKESDKPVDPSHNQTIAVSEGLTGMDKKQEVDDGSKASSSGDGNDNVIKMQLPDKQGGGSREKSHTQ</sequence>
<keyword evidence="2" id="KW-1185">Reference proteome</keyword>
<protein>
    <submittedName>
        <fullName evidence="1">Uncharacterized protein</fullName>
    </submittedName>
</protein>
<name>A0ACB9QPA0_9MYRT</name>
<dbReference type="Proteomes" id="UP001057402">
    <property type="component" value="Chromosome 6"/>
</dbReference>
<proteinExistence type="predicted"/>
<dbReference type="EMBL" id="CM042885">
    <property type="protein sequence ID" value="KAI4367145.1"/>
    <property type="molecule type" value="Genomic_DNA"/>
</dbReference>
<gene>
    <name evidence="1" type="ORF">MLD38_022915</name>
</gene>
<organism evidence="1 2">
    <name type="scientific">Melastoma candidum</name>
    <dbReference type="NCBI Taxonomy" id="119954"/>
    <lineage>
        <taxon>Eukaryota</taxon>
        <taxon>Viridiplantae</taxon>
        <taxon>Streptophyta</taxon>
        <taxon>Embryophyta</taxon>
        <taxon>Tracheophyta</taxon>
        <taxon>Spermatophyta</taxon>
        <taxon>Magnoliopsida</taxon>
        <taxon>eudicotyledons</taxon>
        <taxon>Gunneridae</taxon>
        <taxon>Pentapetalae</taxon>
        <taxon>rosids</taxon>
        <taxon>malvids</taxon>
        <taxon>Myrtales</taxon>
        <taxon>Melastomataceae</taxon>
        <taxon>Melastomatoideae</taxon>
        <taxon>Melastomateae</taxon>
        <taxon>Melastoma</taxon>
    </lineage>
</organism>
<evidence type="ECO:0000313" key="2">
    <source>
        <dbReference type="Proteomes" id="UP001057402"/>
    </source>
</evidence>
<evidence type="ECO:0000313" key="1">
    <source>
        <dbReference type="EMBL" id="KAI4367145.1"/>
    </source>
</evidence>
<comment type="caution">
    <text evidence="1">The sequence shown here is derived from an EMBL/GenBank/DDBJ whole genome shotgun (WGS) entry which is preliminary data.</text>
</comment>